<dbReference type="EMBL" id="RBPQ01000168">
    <property type="protein sequence ID" value="RMO26421.1"/>
    <property type="molecule type" value="Genomic_DNA"/>
</dbReference>
<accession>A0A3M3TZT5</accession>
<protein>
    <submittedName>
        <fullName evidence="1">Uncharacterized protein</fullName>
    </submittedName>
</protein>
<name>A0A3M3TZT5_PSESJ</name>
<gene>
    <name evidence="1" type="ORF">ALQ44_04133</name>
</gene>
<organism evidence="1 2">
    <name type="scientific">Pseudomonas syringae pv. pisi</name>
    <dbReference type="NCBI Taxonomy" id="59510"/>
    <lineage>
        <taxon>Bacteria</taxon>
        <taxon>Pseudomonadati</taxon>
        <taxon>Pseudomonadota</taxon>
        <taxon>Gammaproteobacteria</taxon>
        <taxon>Pseudomonadales</taxon>
        <taxon>Pseudomonadaceae</taxon>
        <taxon>Pseudomonas</taxon>
        <taxon>Pseudomonas syringae</taxon>
    </lineage>
</organism>
<dbReference type="AlphaFoldDB" id="A0A3M3TZT5"/>
<proteinExistence type="predicted"/>
<comment type="caution">
    <text evidence="1">The sequence shown here is derived from an EMBL/GenBank/DDBJ whole genome shotgun (WGS) entry which is preliminary data.</text>
</comment>
<sequence length="117" mass="12145">MTLLISRQRGQQLLVDGLADGGEEGGAAGEELFYQASQGGRAFGVEAADGVCAGLFSGCAAGCFEAQGSELAEQVFLVNQIRVHHDVCSFDRAFSDSGRTTACGQPLPVVSGRIGYK</sequence>
<evidence type="ECO:0000313" key="2">
    <source>
        <dbReference type="Proteomes" id="UP000276886"/>
    </source>
</evidence>
<evidence type="ECO:0000313" key="1">
    <source>
        <dbReference type="EMBL" id="RMO26421.1"/>
    </source>
</evidence>
<dbReference type="Proteomes" id="UP000276886">
    <property type="component" value="Unassembled WGS sequence"/>
</dbReference>
<reference evidence="1 2" key="1">
    <citation type="submission" date="2018-08" db="EMBL/GenBank/DDBJ databases">
        <title>Recombination of ecologically and evolutionarily significant loci maintains genetic cohesion in the Pseudomonas syringae species complex.</title>
        <authorList>
            <person name="Dillon M."/>
            <person name="Thakur S."/>
            <person name="Almeida R.N.D."/>
            <person name="Weir B.S."/>
            <person name="Guttman D.S."/>
        </authorList>
    </citation>
    <scope>NUCLEOTIDE SEQUENCE [LARGE SCALE GENOMIC DNA]</scope>
    <source>
        <strain evidence="1 2">ICMP 2788</strain>
    </source>
</reference>